<reference evidence="2" key="2">
    <citation type="journal article" date="2024" name="Plant">
        <title>Genomic evolution and insights into agronomic trait innovations of Sesamum species.</title>
        <authorList>
            <person name="Miao H."/>
            <person name="Wang L."/>
            <person name="Qu L."/>
            <person name="Liu H."/>
            <person name="Sun Y."/>
            <person name="Le M."/>
            <person name="Wang Q."/>
            <person name="Wei S."/>
            <person name="Zheng Y."/>
            <person name="Lin W."/>
            <person name="Duan Y."/>
            <person name="Cao H."/>
            <person name="Xiong S."/>
            <person name="Wang X."/>
            <person name="Wei L."/>
            <person name="Li C."/>
            <person name="Ma Q."/>
            <person name="Ju M."/>
            <person name="Zhao R."/>
            <person name="Li G."/>
            <person name="Mu C."/>
            <person name="Tian Q."/>
            <person name="Mei H."/>
            <person name="Zhang T."/>
            <person name="Gao T."/>
            <person name="Zhang H."/>
        </authorList>
    </citation>
    <scope>NUCLEOTIDE SEQUENCE</scope>
    <source>
        <strain evidence="2">G02</strain>
    </source>
</reference>
<dbReference type="EMBL" id="JACGWJ010000001">
    <property type="protein sequence ID" value="KAL0442097.1"/>
    <property type="molecule type" value="Genomic_DNA"/>
</dbReference>
<reference evidence="2" key="1">
    <citation type="submission" date="2020-06" db="EMBL/GenBank/DDBJ databases">
        <authorList>
            <person name="Li T."/>
            <person name="Hu X."/>
            <person name="Zhang T."/>
            <person name="Song X."/>
            <person name="Zhang H."/>
            <person name="Dai N."/>
            <person name="Sheng W."/>
            <person name="Hou X."/>
            <person name="Wei L."/>
        </authorList>
    </citation>
    <scope>NUCLEOTIDE SEQUENCE</scope>
    <source>
        <strain evidence="2">G02</strain>
        <tissue evidence="2">Leaf</tissue>
    </source>
</reference>
<gene>
    <name evidence="2" type="ORF">Sradi_0148600</name>
</gene>
<dbReference type="Pfam" id="PF13976">
    <property type="entry name" value="gag_pre-integrs"/>
    <property type="match status" value="1"/>
</dbReference>
<protein>
    <recommendedName>
        <fullName evidence="1">GAG-pre-integrase domain-containing protein</fullName>
    </recommendedName>
</protein>
<sequence>MIGKAKMGYNIPLKDVLCLPDFNCNLASVSKLTKQLNCSIVFLPTGCILQDLTTKRVIGTGKLKGDLYYFESQDEAKIHVAKTYMKMEILHQRIGHIPNKRLRSIFGDTIFDDNRESRPCDACHKAKQCQNIYLVRDNISKNVFDLVHLDTWGPYSNKTHDGYYRR</sequence>
<comment type="caution">
    <text evidence="2">The sequence shown here is derived from an EMBL/GenBank/DDBJ whole genome shotgun (WGS) entry which is preliminary data.</text>
</comment>
<name>A0AAW2WNK9_SESRA</name>
<accession>A0AAW2WNK9</accession>
<proteinExistence type="predicted"/>
<organism evidence="2">
    <name type="scientific">Sesamum radiatum</name>
    <name type="common">Black benniseed</name>
    <dbReference type="NCBI Taxonomy" id="300843"/>
    <lineage>
        <taxon>Eukaryota</taxon>
        <taxon>Viridiplantae</taxon>
        <taxon>Streptophyta</taxon>
        <taxon>Embryophyta</taxon>
        <taxon>Tracheophyta</taxon>
        <taxon>Spermatophyta</taxon>
        <taxon>Magnoliopsida</taxon>
        <taxon>eudicotyledons</taxon>
        <taxon>Gunneridae</taxon>
        <taxon>Pentapetalae</taxon>
        <taxon>asterids</taxon>
        <taxon>lamiids</taxon>
        <taxon>Lamiales</taxon>
        <taxon>Pedaliaceae</taxon>
        <taxon>Sesamum</taxon>
    </lineage>
</organism>
<evidence type="ECO:0000313" key="2">
    <source>
        <dbReference type="EMBL" id="KAL0442097.1"/>
    </source>
</evidence>
<dbReference type="InterPro" id="IPR025724">
    <property type="entry name" value="GAG-pre-integrase_dom"/>
</dbReference>
<dbReference type="AlphaFoldDB" id="A0AAW2WNK9"/>
<feature type="domain" description="GAG-pre-integrase" evidence="1">
    <location>
        <begin position="66"/>
        <end position="128"/>
    </location>
</feature>
<evidence type="ECO:0000259" key="1">
    <source>
        <dbReference type="Pfam" id="PF13976"/>
    </source>
</evidence>